<evidence type="ECO:0000256" key="15">
    <source>
        <dbReference type="RuleBase" id="RU000461"/>
    </source>
</evidence>
<comment type="subcellular location">
    <subcellularLocation>
        <location evidence="4">Endoplasmic reticulum membrane</location>
        <topology evidence="4">Peripheral membrane protein</topology>
    </subcellularLocation>
    <subcellularLocation>
        <location evidence="3">Microsome membrane</location>
        <topology evidence="3">Peripheral membrane protein</topology>
    </subcellularLocation>
</comment>
<dbReference type="PANTHER" id="PTHR24291">
    <property type="entry name" value="CYTOCHROME P450 FAMILY 4"/>
    <property type="match status" value="1"/>
</dbReference>
<comment type="cofactor">
    <cofactor evidence="1 14">
        <name>heme</name>
        <dbReference type="ChEBI" id="CHEBI:30413"/>
    </cofactor>
</comment>
<accession>A0A6J1NZ74</accession>
<sequence>MLALVLLLVMSLLYWSWYTRRRSDEPPVLPGAWPLIGHAYLFIGDELNFWKQLQYITSECMNNGHAMSYYAGPYKFYVVSDPDDAYKVSNTCFEKDQFSHEFTKELLGDGLLFSAASTWKRHRKLINPSFNQQILDGFIPIFNKQARRIISQLQVEVDKGSFDHSQYVRQNFMETICLTALDDSIDADEAVSYVKSFETYMNCNICRFHRVWLYPEQLYKFSNIKKRQDKCVEVLHRVCDSVLQKKRAQRKQTKSSEWKDKNGGAKPKVFMDLLMELDEGQLTDREIRDEMNTIIMAGHDTSANVTIFAMVLIGSHPPVQAKIYEELQEVFGGTDRDIEKQDFSRLVYLEAVLKETMRYYVMAPFVGRYIDQDVKLKNCTLKAGNNCMLLLYGIHRNPMWGPDVNEFRPERWLDPATLPKNPNAFVGFSLGKRNCIGKAYAMMSMKALLSHVLRRYRLRADHRQLVLKLDVLLKPVTGHFVSIQDRLNI</sequence>
<evidence type="ECO:0000256" key="13">
    <source>
        <dbReference type="ARBA" id="ARBA00023136"/>
    </source>
</evidence>
<keyword evidence="9" id="KW-0492">Microsome</keyword>
<evidence type="ECO:0000256" key="12">
    <source>
        <dbReference type="ARBA" id="ARBA00023033"/>
    </source>
</evidence>
<evidence type="ECO:0000256" key="8">
    <source>
        <dbReference type="ARBA" id="ARBA00022824"/>
    </source>
</evidence>
<evidence type="ECO:0000256" key="3">
    <source>
        <dbReference type="ARBA" id="ARBA00004174"/>
    </source>
</evidence>
<evidence type="ECO:0000256" key="10">
    <source>
        <dbReference type="ARBA" id="ARBA00023002"/>
    </source>
</evidence>
<evidence type="ECO:0000256" key="4">
    <source>
        <dbReference type="ARBA" id="ARBA00004406"/>
    </source>
</evidence>
<reference evidence="18" key="1">
    <citation type="submission" date="2025-08" db="UniProtKB">
        <authorList>
            <consortium name="RefSeq"/>
        </authorList>
    </citation>
    <scope>IDENTIFICATION</scope>
</reference>
<dbReference type="OrthoDB" id="1372046at2759"/>
<dbReference type="InterPro" id="IPR050196">
    <property type="entry name" value="Cytochrome_P450_Monoox"/>
</dbReference>
<dbReference type="GeneID" id="112054516"/>
<dbReference type="Gene3D" id="1.10.630.10">
    <property type="entry name" value="Cytochrome P450"/>
    <property type="match status" value="1"/>
</dbReference>
<keyword evidence="17" id="KW-1185">Reference proteome</keyword>
<dbReference type="InterPro" id="IPR036396">
    <property type="entry name" value="Cyt_P450_sf"/>
</dbReference>
<dbReference type="AlphaFoldDB" id="A0A6J1NZ74"/>
<name>A0A6J1NZ74_BICAN</name>
<dbReference type="SUPFAM" id="SSF48264">
    <property type="entry name" value="Cytochrome P450"/>
    <property type="match status" value="1"/>
</dbReference>
<evidence type="ECO:0000256" key="7">
    <source>
        <dbReference type="ARBA" id="ARBA00022723"/>
    </source>
</evidence>
<evidence type="ECO:0000313" key="17">
    <source>
        <dbReference type="Proteomes" id="UP001652582"/>
    </source>
</evidence>
<protein>
    <submittedName>
        <fullName evidence="18">Cytochrome P450 4C1 isoform X1</fullName>
    </submittedName>
</protein>
<evidence type="ECO:0000256" key="9">
    <source>
        <dbReference type="ARBA" id="ARBA00022848"/>
    </source>
</evidence>
<feature type="signal peptide" evidence="16">
    <location>
        <begin position="1"/>
        <end position="16"/>
    </location>
</feature>
<dbReference type="KEGG" id="bany:112054516"/>
<dbReference type="PRINTS" id="PR00385">
    <property type="entry name" value="P450"/>
</dbReference>
<evidence type="ECO:0000313" key="18">
    <source>
        <dbReference type="RefSeq" id="XP_023950098.2"/>
    </source>
</evidence>
<keyword evidence="13" id="KW-0472">Membrane</keyword>
<evidence type="ECO:0000256" key="14">
    <source>
        <dbReference type="PIRSR" id="PIRSR602401-1"/>
    </source>
</evidence>
<dbReference type="PROSITE" id="PS00086">
    <property type="entry name" value="CYTOCHROME_P450"/>
    <property type="match status" value="1"/>
</dbReference>
<feature type="binding site" description="axial binding residue" evidence="14">
    <location>
        <position position="435"/>
    </location>
    <ligand>
        <name>heme</name>
        <dbReference type="ChEBI" id="CHEBI:30413"/>
    </ligand>
    <ligandPart>
        <name>Fe</name>
        <dbReference type="ChEBI" id="CHEBI:18248"/>
    </ligandPart>
</feature>
<keyword evidence="10 15" id="KW-0560">Oxidoreductase</keyword>
<keyword evidence="7 14" id="KW-0479">Metal-binding</keyword>
<organism evidence="17 18">
    <name type="scientific">Bicyclus anynana</name>
    <name type="common">Squinting bush brown butterfly</name>
    <dbReference type="NCBI Taxonomy" id="110368"/>
    <lineage>
        <taxon>Eukaryota</taxon>
        <taxon>Metazoa</taxon>
        <taxon>Ecdysozoa</taxon>
        <taxon>Arthropoda</taxon>
        <taxon>Hexapoda</taxon>
        <taxon>Insecta</taxon>
        <taxon>Pterygota</taxon>
        <taxon>Neoptera</taxon>
        <taxon>Endopterygota</taxon>
        <taxon>Lepidoptera</taxon>
        <taxon>Glossata</taxon>
        <taxon>Ditrysia</taxon>
        <taxon>Papilionoidea</taxon>
        <taxon>Nymphalidae</taxon>
        <taxon>Satyrinae</taxon>
        <taxon>Satyrini</taxon>
        <taxon>Mycalesina</taxon>
        <taxon>Bicyclus</taxon>
    </lineage>
</organism>
<dbReference type="Proteomes" id="UP001652582">
    <property type="component" value="Chromosome 24"/>
</dbReference>
<keyword evidence="12 15" id="KW-0503">Monooxygenase</keyword>
<dbReference type="GO" id="GO:0020037">
    <property type="term" value="F:heme binding"/>
    <property type="evidence" value="ECO:0007669"/>
    <property type="project" value="InterPro"/>
</dbReference>
<dbReference type="GO" id="GO:0005506">
    <property type="term" value="F:iron ion binding"/>
    <property type="evidence" value="ECO:0007669"/>
    <property type="project" value="InterPro"/>
</dbReference>
<dbReference type="InterPro" id="IPR002401">
    <property type="entry name" value="Cyt_P450_E_grp-I"/>
</dbReference>
<dbReference type="GO" id="GO:0005789">
    <property type="term" value="C:endoplasmic reticulum membrane"/>
    <property type="evidence" value="ECO:0007669"/>
    <property type="project" value="UniProtKB-SubCell"/>
</dbReference>
<evidence type="ECO:0000256" key="11">
    <source>
        <dbReference type="ARBA" id="ARBA00023004"/>
    </source>
</evidence>
<evidence type="ECO:0000256" key="2">
    <source>
        <dbReference type="ARBA" id="ARBA00003690"/>
    </source>
</evidence>
<evidence type="ECO:0000256" key="1">
    <source>
        <dbReference type="ARBA" id="ARBA00001971"/>
    </source>
</evidence>
<proteinExistence type="inferred from homology"/>
<keyword evidence="16" id="KW-0732">Signal</keyword>
<comment type="function">
    <text evidence="2">May be involved in the metabolism of insect hormones and in the breakdown of synthetic insecticides.</text>
</comment>
<keyword evidence="6 14" id="KW-0349">Heme</keyword>
<feature type="chain" id="PRO_5046922165" evidence="16">
    <location>
        <begin position="17"/>
        <end position="489"/>
    </location>
</feature>
<dbReference type="RefSeq" id="XP_023950098.2">
    <property type="nucleotide sequence ID" value="XM_024094330.2"/>
</dbReference>
<keyword evidence="8" id="KW-0256">Endoplasmic reticulum</keyword>
<gene>
    <name evidence="18" type="primary">LOC112054516</name>
</gene>
<dbReference type="GO" id="GO:0016705">
    <property type="term" value="F:oxidoreductase activity, acting on paired donors, with incorporation or reduction of molecular oxygen"/>
    <property type="evidence" value="ECO:0007669"/>
    <property type="project" value="InterPro"/>
</dbReference>
<evidence type="ECO:0000256" key="6">
    <source>
        <dbReference type="ARBA" id="ARBA00022617"/>
    </source>
</evidence>
<dbReference type="InterPro" id="IPR001128">
    <property type="entry name" value="Cyt_P450"/>
</dbReference>
<keyword evidence="11 14" id="KW-0408">Iron</keyword>
<dbReference type="PRINTS" id="PR00463">
    <property type="entry name" value="EP450I"/>
</dbReference>
<evidence type="ECO:0000256" key="5">
    <source>
        <dbReference type="ARBA" id="ARBA00010617"/>
    </source>
</evidence>
<dbReference type="InterPro" id="IPR017972">
    <property type="entry name" value="Cyt_P450_CS"/>
</dbReference>
<evidence type="ECO:0000256" key="16">
    <source>
        <dbReference type="SAM" id="SignalP"/>
    </source>
</evidence>
<comment type="similarity">
    <text evidence="5 15">Belongs to the cytochrome P450 family.</text>
</comment>
<dbReference type="GO" id="GO:0004497">
    <property type="term" value="F:monooxygenase activity"/>
    <property type="evidence" value="ECO:0007669"/>
    <property type="project" value="UniProtKB-KW"/>
</dbReference>
<dbReference type="Pfam" id="PF00067">
    <property type="entry name" value="p450"/>
    <property type="match status" value="1"/>
</dbReference>
<dbReference type="PANTHER" id="PTHR24291:SF189">
    <property type="entry name" value="CYTOCHROME P450 4C3-RELATED"/>
    <property type="match status" value="1"/>
</dbReference>